<dbReference type="EMBL" id="BANJ01000008">
    <property type="protein sequence ID" value="GAN98628.1"/>
    <property type="molecule type" value="Genomic_DNA"/>
</dbReference>
<proteinExistence type="predicted"/>
<protein>
    <submittedName>
        <fullName evidence="1">Uncharacterized protein</fullName>
    </submittedName>
</protein>
<sequence>MAGMAQGAPGQLFHEGFSKEVVREQLGENHRQRRDLRRTGIVRLAEAGGTTPQIASISGHGIDYCQWIIDTYLPRRTEVAIAGMQLWEQHQERETSKVVSIAATRGRLG</sequence>
<gene>
    <name evidence="1" type="ORF">Gxy13693_008_002</name>
</gene>
<accession>A0A0D6Q5J7</accession>
<dbReference type="Proteomes" id="UP000032683">
    <property type="component" value="Unassembled WGS sequence"/>
</dbReference>
<evidence type="ECO:0000313" key="2">
    <source>
        <dbReference type="Proteomes" id="UP000032683"/>
    </source>
</evidence>
<reference evidence="1 2" key="1">
    <citation type="submission" date="2012-11" db="EMBL/GenBank/DDBJ databases">
        <title>Whole genome sequence of Gluconacetobacter xylinus NBRC 13693.</title>
        <authorList>
            <person name="Azuma Y."/>
            <person name="Higashiura N."/>
            <person name="Hirakawa H."/>
            <person name="Matsushita K."/>
        </authorList>
    </citation>
    <scope>NUCLEOTIDE SEQUENCE [LARGE SCALE GENOMIC DNA]</scope>
    <source>
        <strain evidence="1 2">NBRC 13693</strain>
    </source>
</reference>
<evidence type="ECO:0000313" key="1">
    <source>
        <dbReference type="EMBL" id="GAN98628.1"/>
    </source>
</evidence>
<organism evidence="1 2">
    <name type="scientific">Komagataeibacter xylinus NBRC 13693</name>
    <dbReference type="NCBI Taxonomy" id="1234668"/>
    <lineage>
        <taxon>Bacteria</taxon>
        <taxon>Pseudomonadati</taxon>
        <taxon>Pseudomonadota</taxon>
        <taxon>Alphaproteobacteria</taxon>
        <taxon>Acetobacterales</taxon>
        <taxon>Acetobacteraceae</taxon>
        <taxon>Komagataeibacter</taxon>
    </lineage>
</organism>
<dbReference type="AlphaFoldDB" id="A0A0D6Q5J7"/>
<name>A0A0D6Q5J7_KOMXY</name>
<comment type="caution">
    <text evidence="1">The sequence shown here is derived from an EMBL/GenBank/DDBJ whole genome shotgun (WGS) entry which is preliminary data.</text>
</comment>